<organism evidence="1 2">
    <name type="scientific">Stenotrophomonas maltophilia</name>
    <name type="common">Pseudomonas maltophilia</name>
    <name type="synonym">Xanthomonas maltophilia</name>
    <dbReference type="NCBI Taxonomy" id="40324"/>
    <lineage>
        <taxon>Bacteria</taxon>
        <taxon>Pseudomonadati</taxon>
        <taxon>Pseudomonadota</taxon>
        <taxon>Gammaproteobacteria</taxon>
        <taxon>Lysobacterales</taxon>
        <taxon>Lysobacteraceae</taxon>
        <taxon>Stenotrophomonas</taxon>
        <taxon>Stenotrophomonas maltophilia group</taxon>
    </lineage>
</organism>
<dbReference type="AlphaFoldDB" id="A0A1A6Y2N4"/>
<evidence type="ECO:0000313" key="1">
    <source>
        <dbReference type="EMBL" id="OBU69051.1"/>
    </source>
</evidence>
<name>A0A1A6Y2N4_STEMA</name>
<proteinExistence type="predicted"/>
<accession>A0A1A6Y2N4</accession>
<reference evidence="1 2" key="1">
    <citation type="submission" date="2016-05" db="EMBL/GenBank/DDBJ databases">
        <title>Draft Genome Sequences of Stenotrophomonas maltophilia Strains Sm32COP, Sm41DVV, Sm46PAILV, SmF3, SmF22, SmSOFb1 and SmCVFa1, Isolated from Different Manures, in France.</title>
        <authorList>
            <person name="Nazaret S."/>
            <person name="Bodilis J."/>
        </authorList>
    </citation>
    <scope>NUCLEOTIDE SEQUENCE [LARGE SCALE GENOMIC DNA]</scope>
    <source>
        <strain evidence="1 2">Sm46PAILV</strain>
    </source>
</reference>
<dbReference type="EMBL" id="LYVJ01000003">
    <property type="protein sequence ID" value="OBU69051.1"/>
    <property type="molecule type" value="Genomic_DNA"/>
</dbReference>
<evidence type="ECO:0000313" key="2">
    <source>
        <dbReference type="Proteomes" id="UP000092256"/>
    </source>
</evidence>
<protein>
    <submittedName>
        <fullName evidence="1">Uncharacterized protein</fullName>
    </submittedName>
</protein>
<gene>
    <name evidence="1" type="ORF">A9K58_04790</name>
</gene>
<sequence length="98" mass="10721">MTLPWRTTFAVAYHARAESQAMIASFAGMTYMQQRHGFLMTGRGSGKFNCPTERGERTGKQANSKRQEAAMDARLALLLMGVPVGADPFSGTQVDGRH</sequence>
<dbReference type="Proteomes" id="UP000092256">
    <property type="component" value="Unassembled WGS sequence"/>
</dbReference>
<dbReference type="RefSeq" id="WP_065198256.1">
    <property type="nucleotide sequence ID" value="NZ_LYVJ01000003.1"/>
</dbReference>
<comment type="caution">
    <text evidence="1">The sequence shown here is derived from an EMBL/GenBank/DDBJ whole genome shotgun (WGS) entry which is preliminary data.</text>
</comment>